<comment type="caution">
    <text evidence="1">The sequence shown here is derived from an EMBL/GenBank/DDBJ whole genome shotgun (WGS) entry which is preliminary data.</text>
</comment>
<dbReference type="RefSeq" id="WP_220249919.1">
    <property type="nucleotide sequence ID" value="NZ_JAICCF010000002.1"/>
</dbReference>
<proteinExistence type="predicted"/>
<organism evidence="1 2">
    <name type="scientific">Chitinophaga rhizophila</name>
    <dbReference type="NCBI Taxonomy" id="2866212"/>
    <lineage>
        <taxon>Bacteria</taxon>
        <taxon>Pseudomonadati</taxon>
        <taxon>Bacteroidota</taxon>
        <taxon>Chitinophagia</taxon>
        <taxon>Chitinophagales</taxon>
        <taxon>Chitinophagaceae</taxon>
        <taxon>Chitinophaga</taxon>
    </lineage>
</organism>
<dbReference type="EMBL" id="JAICCF010000002">
    <property type="protein sequence ID" value="MBW8684704.1"/>
    <property type="molecule type" value="Genomic_DNA"/>
</dbReference>
<evidence type="ECO:0000313" key="1">
    <source>
        <dbReference type="EMBL" id="MBW8684704.1"/>
    </source>
</evidence>
<dbReference type="Proteomes" id="UP000812961">
    <property type="component" value="Unassembled WGS sequence"/>
</dbReference>
<dbReference type="PROSITE" id="PS51257">
    <property type="entry name" value="PROKAR_LIPOPROTEIN"/>
    <property type="match status" value="1"/>
</dbReference>
<name>A0ABS7GD16_9BACT</name>
<reference evidence="1 2" key="1">
    <citation type="submission" date="2021-08" db="EMBL/GenBank/DDBJ databases">
        <title>The genome sequence of Chitinophaga sp. B61.</title>
        <authorList>
            <person name="Zhang X."/>
        </authorList>
    </citation>
    <scope>NUCLEOTIDE SEQUENCE [LARGE SCALE GENOMIC DNA]</scope>
    <source>
        <strain evidence="1 2">B61</strain>
    </source>
</reference>
<sequence>MSKFILTFAVSVIIFSCNDCRYYAKEFKKRQFVIIVREKYIHDYKQITIEGVDLTGKKALFDEVGFRDLYDMVEVGDTLRKELETADIRIFRKDTSFVCSWYCNGQIVK</sequence>
<accession>A0ABS7GD16</accession>
<protein>
    <submittedName>
        <fullName evidence="1">Uncharacterized protein</fullName>
    </submittedName>
</protein>
<gene>
    <name evidence="1" type="ORF">K1Y79_10220</name>
</gene>
<keyword evidence="2" id="KW-1185">Reference proteome</keyword>
<evidence type="ECO:0000313" key="2">
    <source>
        <dbReference type="Proteomes" id="UP000812961"/>
    </source>
</evidence>